<feature type="transmembrane region" description="Helical" evidence="8">
    <location>
        <begin position="156"/>
        <end position="176"/>
    </location>
</feature>
<evidence type="ECO:0000256" key="6">
    <source>
        <dbReference type="ARBA" id="ARBA00022989"/>
    </source>
</evidence>
<evidence type="ECO:0000256" key="1">
    <source>
        <dbReference type="ARBA" id="ARBA00004651"/>
    </source>
</evidence>
<reference evidence="10 11" key="1">
    <citation type="submission" date="2018-10" db="EMBL/GenBank/DDBJ databases">
        <title>Rhizobium etli, R. leguminosarum and a new Rhizobium genospecies from Phaseolus dumosus.</title>
        <authorList>
            <person name="Ramirez-Puebla S.T."/>
            <person name="Rogel-Hernandez M.A."/>
            <person name="Guerrero G."/>
            <person name="Ormeno-Orrillo E."/>
            <person name="Martinez-Romero J.C."/>
            <person name="Negrete-Yankelevich S."/>
            <person name="Martinez-Romero E."/>
        </authorList>
    </citation>
    <scope>NUCLEOTIDE SEQUENCE [LARGE SCALE GENOMIC DNA]</scope>
    <source>
        <strain evidence="10 11">CCGE525</strain>
        <plasmid evidence="11">prccge525c</plasmid>
    </source>
</reference>
<evidence type="ECO:0000256" key="4">
    <source>
        <dbReference type="ARBA" id="ARBA00022475"/>
    </source>
</evidence>
<geneLocation type="plasmid" evidence="11">
    <name>prccge525c</name>
</geneLocation>
<dbReference type="PRINTS" id="PR01036">
    <property type="entry name" value="TCRTETB"/>
</dbReference>
<evidence type="ECO:0000256" key="7">
    <source>
        <dbReference type="ARBA" id="ARBA00023136"/>
    </source>
</evidence>
<dbReference type="Proteomes" id="UP000282195">
    <property type="component" value="Plasmid pRCCGE525c"/>
</dbReference>
<dbReference type="OrthoDB" id="9812221at2"/>
<dbReference type="EMBL" id="CP032695">
    <property type="protein sequence ID" value="AYG63787.1"/>
    <property type="molecule type" value="Genomic_DNA"/>
</dbReference>
<feature type="transmembrane region" description="Helical" evidence="8">
    <location>
        <begin position="123"/>
        <end position="144"/>
    </location>
</feature>
<dbReference type="Gene3D" id="1.20.1250.20">
    <property type="entry name" value="MFS general substrate transporter like domains"/>
    <property type="match status" value="1"/>
</dbReference>
<gene>
    <name evidence="10" type="ORF">CCGE525_29070</name>
</gene>
<name>A0A387G1U1_9HYPH</name>
<dbReference type="InterPro" id="IPR020846">
    <property type="entry name" value="MFS_dom"/>
</dbReference>
<feature type="transmembrane region" description="Helical" evidence="8">
    <location>
        <begin position="352"/>
        <end position="370"/>
    </location>
</feature>
<feature type="transmembrane region" description="Helical" evidence="8">
    <location>
        <begin position="27"/>
        <end position="51"/>
    </location>
</feature>
<dbReference type="PROSITE" id="PS50850">
    <property type="entry name" value="MFS"/>
    <property type="match status" value="1"/>
</dbReference>
<dbReference type="GO" id="GO:0005886">
    <property type="term" value="C:plasma membrane"/>
    <property type="evidence" value="ECO:0007669"/>
    <property type="project" value="UniProtKB-SubCell"/>
</dbReference>
<evidence type="ECO:0000313" key="11">
    <source>
        <dbReference type="Proteomes" id="UP000282195"/>
    </source>
</evidence>
<evidence type="ECO:0000313" key="10">
    <source>
        <dbReference type="EMBL" id="AYG63787.1"/>
    </source>
</evidence>
<dbReference type="InterPro" id="IPR036259">
    <property type="entry name" value="MFS_trans_sf"/>
</dbReference>
<feature type="transmembrane region" description="Helical" evidence="8">
    <location>
        <begin position="245"/>
        <end position="264"/>
    </location>
</feature>
<feature type="domain" description="Major facilitator superfamily (MFS) profile" evidence="9">
    <location>
        <begin position="28"/>
        <end position="483"/>
    </location>
</feature>
<keyword evidence="7 8" id="KW-0472">Membrane</keyword>
<feature type="transmembrane region" description="Helical" evidence="8">
    <location>
        <begin position="285"/>
        <end position="311"/>
    </location>
</feature>
<dbReference type="AlphaFoldDB" id="A0A387G1U1"/>
<dbReference type="GO" id="GO:0022857">
    <property type="term" value="F:transmembrane transporter activity"/>
    <property type="evidence" value="ECO:0007669"/>
    <property type="project" value="InterPro"/>
</dbReference>
<feature type="transmembrane region" description="Helical" evidence="8">
    <location>
        <begin position="423"/>
        <end position="440"/>
    </location>
</feature>
<dbReference type="KEGG" id="rjg:CCGE525_29070"/>
<feature type="transmembrane region" description="Helical" evidence="8">
    <location>
        <begin position="460"/>
        <end position="479"/>
    </location>
</feature>
<accession>A0A387G1U1</accession>
<dbReference type="SUPFAM" id="SSF103473">
    <property type="entry name" value="MFS general substrate transporter"/>
    <property type="match status" value="1"/>
</dbReference>
<sequence length="492" mass="51787">MKPDTQTIADAEQDIPAVEDHGARNKLVIALLLVSAFVVILNETIMGVALPHLMADLNITASAAQWLTTAFMLTMAVVIPITGYLLQRLNTRPVFILAMSLFSAGTLISALAPGFAVLVLGRIVQASGTAIMMPLLMTTVMTLVPPESRGRTMGNISVVISVAPAIGPTISGLILSTLEWRWLFLLVLPIALSALALGTLRMRNVTTPTTAPIDILSIVLSAIGFGGFVYGLSGLGEAALHPPAVSPWFPLLTGAVVIAVFVLRQLRLQRQDRALLDLRTLTTKTFTISMVMMAILMMSMFGVFILLPIYLQNVLGLSTLQTGLLLLPGGLIMGLCAPRVGHLFDKYGPAPLIIPGAIMLSVVMGGLVFIQQDTPFWMLLIAHIVLSIGLALMFTPLFTVSLGSLPPNLYSHGSAMLGATQQVAGAAGTALFVAIMTLRAASLSASGASVAAATTGGIKAAFLCGMIISLGAIAAAFFIRKPEHGPDTARHH</sequence>
<protein>
    <submittedName>
        <fullName evidence="10">DHA2 family efflux MFS transporter permease subunit</fullName>
    </submittedName>
</protein>
<comment type="subcellular location">
    <subcellularLocation>
        <location evidence="1">Cell membrane</location>
        <topology evidence="1">Multi-pass membrane protein</topology>
    </subcellularLocation>
</comment>
<dbReference type="PANTHER" id="PTHR42718:SF9">
    <property type="entry name" value="MAJOR FACILITATOR SUPERFAMILY MULTIDRUG TRANSPORTER MFSC"/>
    <property type="match status" value="1"/>
</dbReference>
<feature type="transmembrane region" description="Helical" evidence="8">
    <location>
        <begin position="93"/>
        <end position="117"/>
    </location>
</feature>
<evidence type="ECO:0000259" key="9">
    <source>
        <dbReference type="PROSITE" id="PS50850"/>
    </source>
</evidence>
<comment type="similarity">
    <text evidence="2">Belongs to the major facilitator superfamily. EmrB family.</text>
</comment>
<proteinExistence type="inferred from homology"/>
<dbReference type="InterPro" id="IPR004638">
    <property type="entry name" value="EmrB-like"/>
</dbReference>
<evidence type="ECO:0000256" key="5">
    <source>
        <dbReference type="ARBA" id="ARBA00022692"/>
    </source>
</evidence>
<keyword evidence="4" id="KW-1003">Cell membrane</keyword>
<dbReference type="RefSeq" id="WP_120708684.1">
    <property type="nucleotide sequence ID" value="NZ_CP032695.1"/>
</dbReference>
<evidence type="ECO:0000256" key="2">
    <source>
        <dbReference type="ARBA" id="ARBA00008537"/>
    </source>
</evidence>
<evidence type="ECO:0000256" key="8">
    <source>
        <dbReference type="SAM" id="Phobius"/>
    </source>
</evidence>
<organism evidence="10 11">
    <name type="scientific">Rhizobium jaguaris</name>
    <dbReference type="NCBI Taxonomy" id="1312183"/>
    <lineage>
        <taxon>Bacteria</taxon>
        <taxon>Pseudomonadati</taxon>
        <taxon>Pseudomonadota</taxon>
        <taxon>Alphaproteobacteria</taxon>
        <taxon>Hyphomicrobiales</taxon>
        <taxon>Rhizobiaceae</taxon>
        <taxon>Rhizobium/Agrobacterium group</taxon>
        <taxon>Rhizobium</taxon>
    </lineage>
</organism>
<feature type="transmembrane region" description="Helical" evidence="8">
    <location>
        <begin position="182"/>
        <end position="200"/>
    </location>
</feature>
<dbReference type="CDD" id="cd17503">
    <property type="entry name" value="MFS_LmrB_MDR_like"/>
    <property type="match status" value="1"/>
</dbReference>
<feature type="transmembrane region" description="Helical" evidence="8">
    <location>
        <begin position="63"/>
        <end position="86"/>
    </location>
</feature>
<feature type="transmembrane region" description="Helical" evidence="8">
    <location>
        <begin position="212"/>
        <end position="233"/>
    </location>
</feature>
<keyword evidence="10" id="KW-0614">Plasmid</keyword>
<evidence type="ECO:0000256" key="3">
    <source>
        <dbReference type="ARBA" id="ARBA00022448"/>
    </source>
</evidence>
<feature type="transmembrane region" description="Helical" evidence="8">
    <location>
        <begin position="376"/>
        <end position="402"/>
    </location>
</feature>
<dbReference type="Pfam" id="PF07690">
    <property type="entry name" value="MFS_1"/>
    <property type="match status" value="1"/>
</dbReference>
<dbReference type="Gene3D" id="1.20.1720.10">
    <property type="entry name" value="Multidrug resistance protein D"/>
    <property type="match status" value="1"/>
</dbReference>
<keyword evidence="11" id="KW-1185">Reference proteome</keyword>
<keyword evidence="5 8" id="KW-0812">Transmembrane</keyword>
<dbReference type="InterPro" id="IPR011701">
    <property type="entry name" value="MFS"/>
</dbReference>
<keyword evidence="3" id="KW-0813">Transport</keyword>
<keyword evidence="6 8" id="KW-1133">Transmembrane helix</keyword>
<dbReference type="NCBIfam" id="TIGR00711">
    <property type="entry name" value="efflux_EmrB"/>
    <property type="match status" value="1"/>
</dbReference>
<dbReference type="PANTHER" id="PTHR42718">
    <property type="entry name" value="MAJOR FACILITATOR SUPERFAMILY MULTIDRUG TRANSPORTER MFSC"/>
    <property type="match status" value="1"/>
</dbReference>